<dbReference type="Gene3D" id="1.10.260.40">
    <property type="entry name" value="lambda repressor-like DNA-binding domains"/>
    <property type="match status" value="1"/>
</dbReference>
<comment type="caution">
    <text evidence="2">The sequence shown here is derived from an EMBL/GenBank/DDBJ whole genome shotgun (WGS) entry which is preliminary data.</text>
</comment>
<dbReference type="InterPro" id="IPR010057">
    <property type="entry name" value="Transcription_activator_Rgg_C"/>
</dbReference>
<organism evidence="2 3">
    <name type="scientific">Lentilactobacillus raoultii</name>
    <dbReference type="NCBI Taxonomy" id="1987503"/>
    <lineage>
        <taxon>Bacteria</taxon>
        <taxon>Bacillati</taxon>
        <taxon>Bacillota</taxon>
        <taxon>Bacilli</taxon>
        <taxon>Lactobacillales</taxon>
        <taxon>Lactobacillaceae</taxon>
        <taxon>Lentilactobacillus</taxon>
    </lineage>
</organism>
<dbReference type="RefSeq" id="WP_121979084.1">
    <property type="nucleotide sequence ID" value="NZ_JBHTLH010000041.1"/>
</dbReference>
<dbReference type="Pfam" id="PF21259">
    <property type="entry name" value="Rgg_C"/>
    <property type="match status" value="1"/>
</dbReference>
<evidence type="ECO:0000313" key="3">
    <source>
        <dbReference type="Proteomes" id="UP001597156"/>
    </source>
</evidence>
<dbReference type="CDD" id="cd00093">
    <property type="entry name" value="HTH_XRE"/>
    <property type="match status" value="1"/>
</dbReference>
<proteinExistence type="predicted"/>
<keyword evidence="3" id="KW-1185">Reference proteome</keyword>
<evidence type="ECO:0000313" key="2">
    <source>
        <dbReference type="EMBL" id="MFD1125976.1"/>
    </source>
</evidence>
<name>A0ABW3PUJ3_9LACO</name>
<accession>A0ABW3PUJ3</accession>
<evidence type="ECO:0000259" key="1">
    <source>
        <dbReference type="SMART" id="SM00530"/>
    </source>
</evidence>
<dbReference type="PANTHER" id="PTHR37038">
    <property type="entry name" value="TRANSCRIPTIONAL REGULATOR-RELATED"/>
    <property type="match status" value="1"/>
</dbReference>
<gene>
    <name evidence="2" type="ORF">ACFQ22_11500</name>
</gene>
<dbReference type="SMART" id="SM00530">
    <property type="entry name" value="HTH_XRE"/>
    <property type="match status" value="1"/>
</dbReference>
<dbReference type="Proteomes" id="UP001597156">
    <property type="component" value="Unassembled WGS sequence"/>
</dbReference>
<dbReference type="InterPro" id="IPR053163">
    <property type="entry name" value="HTH-type_regulator_Rgg"/>
</dbReference>
<sequence length="306" mass="35694">MGQQTNKSLFQNQLKVGLTVKRVRLDKGMRAKDVYDGIVSRSSYFRFENGQHNTNVQNLMAFLSRMQVGISEFVSLLFYHSDGYQRVIADLNLGLEQAKLNCSLSSLRLEQRQAASRYHQTGSLIDYHNMLRLAMYIEYFERGRLEKTACNLTTLNNYLFNIDHYYQYELNLFISICQLQPLEILDLLLPRAMRTAAKIINPTLAHQTPVEVLNHAVTTAIHHQNYHYFKKFVRMTNRVKIPQTAVLAGVGCRIYRYFLSYCEQGHHLIEIKQARECLAFVKNIVSHELVEPLVNDERQLEDWLLQ</sequence>
<reference evidence="3" key="1">
    <citation type="journal article" date="2019" name="Int. J. Syst. Evol. Microbiol.">
        <title>The Global Catalogue of Microorganisms (GCM) 10K type strain sequencing project: providing services to taxonomists for standard genome sequencing and annotation.</title>
        <authorList>
            <consortium name="The Broad Institute Genomics Platform"/>
            <consortium name="The Broad Institute Genome Sequencing Center for Infectious Disease"/>
            <person name="Wu L."/>
            <person name="Ma J."/>
        </authorList>
    </citation>
    <scope>NUCLEOTIDE SEQUENCE [LARGE SCALE GENOMIC DNA]</scope>
    <source>
        <strain evidence="3">CCUG 71848</strain>
    </source>
</reference>
<dbReference type="SUPFAM" id="SSF47413">
    <property type="entry name" value="lambda repressor-like DNA-binding domains"/>
    <property type="match status" value="1"/>
</dbReference>
<protein>
    <submittedName>
        <fullName evidence="2">Helix-turn-helix domain-containing protein</fullName>
    </submittedName>
</protein>
<dbReference type="InterPro" id="IPR010982">
    <property type="entry name" value="Lambda_DNA-bd_dom_sf"/>
</dbReference>
<dbReference type="InterPro" id="IPR001387">
    <property type="entry name" value="Cro/C1-type_HTH"/>
</dbReference>
<feature type="domain" description="HTH cro/C1-type" evidence="1">
    <location>
        <begin position="19"/>
        <end position="73"/>
    </location>
</feature>
<dbReference type="EMBL" id="JBHTLH010000041">
    <property type="protein sequence ID" value="MFD1125976.1"/>
    <property type="molecule type" value="Genomic_DNA"/>
</dbReference>